<proteinExistence type="predicted"/>
<evidence type="ECO:0000313" key="1">
    <source>
        <dbReference type="EMBL" id="MCI71077.1"/>
    </source>
</evidence>
<sequence length="51" mass="5768">MLNPTLETRVQSTPEGFNHQDYLHKKTADLEVRWCGVQDAPHRTTVGDSTS</sequence>
<dbReference type="EMBL" id="LXQA010789016">
    <property type="protein sequence ID" value="MCI71077.1"/>
    <property type="molecule type" value="Genomic_DNA"/>
</dbReference>
<reference evidence="1 2" key="1">
    <citation type="journal article" date="2018" name="Front. Plant Sci.">
        <title>Red Clover (Trifolium pratense) and Zigzag Clover (T. medium) - A Picture of Genomic Similarities and Differences.</title>
        <authorList>
            <person name="Dluhosova J."/>
            <person name="Istvanek J."/>
            <person name="Nedelnik J."/>
            <person name="Repkova J."/>
        </authorList>
    </citation>
    <scope>NUCLEOTIDE SEQUENCE [LARGE SCALE GENOMIC DNA]</scope>
    <source>
        <strain evidence="2">cv. 10/8</strain>
        <tissue evidence="1">Leaf</tissue>
    </source>
</reference>
<dbReference type="Proteomes" id="UP000265520">
    <property type="component" value="Unassembled WGS sequence"/>
</dbReference>
<name>A0A392UE00_9FABA</name>
<dbReference type="AlphaFoldDB" id="A0A392UE00"/>
<accession>A0A392UE00</accession>
<comment type="caution">
    <text evidence="1">The sequence shown here is derived from an EMBL/GenBank/DDBJ whole genome shotgun (WGS) entry which is preliminary data.</text>
</comment>
<keyword evidence="2" id="KW-1185">Reference proteome</keyword>
<protein>
    <submittedName>
        <fullName evidence="1">Uncharacterized protein</fullName>
    </submittedName>
</protein>
<evidence type="ECO:0000313" key="2">
    <source>
        <dbReference type="Proteomes" id="UP000265520"/>
    </source>
</evidence>
<organism evidence="1 2">
    <name type="scientific">Trifolium medium</name>
    <dbReference type="NCBI Taxonomy" id="97028"/>
    <lineage>
        <taxon>Eukaryota</taxon>
        <taxon>Viridiplantae</taxon>
        <taxon>Streptophyta</taxon>
        <taxon>Embryophyta</taxon>
        <taxon>Tracheophyta</taxon>
        <taxon>Spermatophyta</taxon>
        <taxon>Magnoliopsida</taxon>
        <taxon>eudicotyledons</taxon>
        <taxon>Gunneridae</taxon>
        <taxon>Pentapetalae</taxon>
        <taxon>rosids</taxon>
        <taxon>fabids</taxon>
        <taxon>Fabales</taxon>
        <taxon>Fabaceae</taxon>
        <taxon>Papilionoideae</taxon>
        <taxon>50 kb inversion clade</taxon>
        <taxon>NPAAA clade</taxon>
        <taxon>Hologalegina</taxon>
        <taxon>IRL clade</taxon>
        <taxon>Trifolieae</taxon>
        <taxon>Trifolium</taxon>
    </lineage>
</organism>